<feature type="transmembrane region" description="Helical" evidence="10">
    <location>
        <begin position="1061"/>
        <end position="1086"/>
    </location>
</feature>
<evidence type="ECO:0000256" key="9">
    <source>
        <dbReference type="SAM" id="Coils"/>
    </source>
</evidence>
<keyword evidence="10" id="KW-1133">Transmembrane helix</keyword>
<dbReference type="GO" id="GO:0022857">
    <property type="term" value="F:transmembrane transporter activity"/>
    <property type="evidence" value="ECO:0007669"/>
    <property type="project" value="TreeGrafter"/>
</dbReference>
<dbReference type="GO" id="GO:0034220">
    <property type="term" value="P:monoatomic ion transmembrane transport"/>
    <property type="evidence" value="ECO:0007669"/>
    <property type="project" value="UniProtKB-KW"/>
</dbReference>
<evidence type="ECO:0000256" key="6">
    <source>
        <dbReference type="ARBA" id="ARBA00023180"/>
    </source>
</evidence>
<keyword evidence="5" id="KW-0406">Ion transport</keyword>
<evidence type="ECO:0000256" key="1">
    <source>
        <dbReference type="ARBA" id="ARBA00022448"/>
    </source>
</evidence>
<feature type="repeat" description="ANK" evidence="8">
    <location>
        <begin position="302"/>
        <end position="334"/>
    </location>
</feature>
<evidence type="ECO:0000313" key="11">
    <source>
        <dbReference type="EMBL" id="KDR16772.1"/>
    </source>
</evidence>
<dbReference type="PANTHER" id="PTHR47143">
    <property type="entry name" value="TRANSIENT RECEPTOR POTENTIAL CATION CHANNEL PROTEIN PAINLESS"/>
    <property type="match status" value="1"/>
</dbReference>
<dbReference type="EMBL" id="KK852777">
    <property type="protein sequence ID" value="KDR16772.1"/>
    <property type="molecule type" value="Genomic_DNA"/>
</dbReference>
<evidence type="ECO:0000256" key="7">
    <source>
        <dbReference type="ARBA" id="ARBA00023303"/>
    </source>
</evidence>
<dbReference type="eggNOG" id="KOG0510">
    <property type="taxonomic scope" value="Eukaryota"/>
</dbReference>
<feature type="coiled-coil region" evidence="9">
    <location>
        <begin position="1202"/>
        <end position="1229"/>
    </location>
</feature>
<feature type="transmembrane region" description="Helical" evidence="10">
    <location>
        <begin position="875"/>
        <end position="900"/>
    </location>
</feature>
<feature type="transmembrane region" description="Helical" evidence="10">
    <location>
        <begin position="981"/>
        <end position="999"/>
    </location>
</feature>
<keyword evidence="2" id="KW-0716">Sensory transduction</keyword>
<feature type="transmembrane region" description="Helical" evidence="10">
    <location>
        <begin position="920"/>
        <end position="939"/>
    </location>
</feature>
<feature type="repeat" description="ANK" evidence="8">
    <location>
        <begin position="745"/>
        <end position="777"/>
    </location>
</feature>
<feature type="repeat" description="ANK" evidence="8">
    <location>
        <begin position="269"/>
        <end position="301"/>
    </location>
</feature>
<dbReference type="PROSITE" id="PS50297">
    <property type="entry name" value="ANK_REP_REGION"/>
    <property type="match status" value="7"/>
</dbReference>
<dbReference type="STRING" id="136037.A0A067R3W4"/>
<feature type="repeat" description="ANK" evidence="8">
    <location>
        <begin position="532"/>
        <end position="564"/>
    </location>
</feature>
<evidence type="ECO:0000256" key="8">
    <source>
        <dbReference type="PROSITE-ProRule" id="PRU00023"/>
    </source>
</evidence>
<gene>
    <name evidence="11" type="ORF">L798_09301</name>
</gene>
<keyword evidence="11" id="KW-0675">Receptor</keyword>
<organism evidence="11 12">
    <name type="scientific">Zootermopsis nevadensis</name>
    <name type="common">Dampwood termite</name>
    <dbReference type="NCBI Taxonomy" id="136037"/>
    <lineage>
        <taxon>Eukaryota</taxon>
        <taxon>Metazoa</taxon>
        <taxon>Ecdysozoa</taxon>
        <taxon>Arthropoda</taxon>
        <taxon>Hexapoda</taxon>
        <taxon>Insecta</taxon>
        <taxon>Pterygota</taxon>
        <taxon>Neoptera</taxon>
        <taxon>Polyneoptera</taxon>
        <taxon>Dictyoptera</taxon>
        <taxon>Blattodea</taxon>
        <taxon>Blattoidea</taxon>
        <taxon>Termitoidae</taxon>
        <taxon>Termopsidae</taxon>
        <taxon>Zootermopsis</taxon>
    </lineage>
</organism>
<feature type="transmembrane region" description="Helical" evidence="10">
    <location>
        <begin position="1020"/>
        <end position="1041"/>
    </location>
</feature>
<dbReference type="Gene3D" id="1.25.40.20">
    <property type="entry name" value="Ankyrin repeat-containing domain"/>
    <property type="match status" value="4"/>
</dbReference>
<feature type="repeat" description="ANK" evidence="8">
    <location>
        <begin position="672"/>
        <end position="704"/>
    </location>
</feature>
<dbReference type="PROSITE" id="PS50088">
    <property type="entry name" value="ANK_REPEAT"/>
    <property type="match status" value="7"/>
</dbReference>
<reference evidence="11 12" key="1">
    <citation type="journal article" date="2014" name="Nat. Commun.">
        <title>Molecular traces of alternative social organization in a termite genome.</title>
        <authorList>
            <person name="Terrapon N."/>
            <person name="Li C."/>
            <person name="Robertson H.M."/>
            <person name="Ji L."/>
            <person name="Meng X."/>
            <person name="Booth W."/>
            <person name="Chen Z."/>
            <person name="Childers C.P."/>
            <person name="Glastad K.M."/>
            <person name="Gokhale K."/>
            <person name="Gowin J."/>
            <person name="Gronenberg W."/>
            <person name="Hermansen R.A."/>
            <person name="Hu H."/>
            <person name="Hunt B.G."/>
            <person name="Huylmans A.K."/>
            <person name="Khalil S.M."/>
            <person name="Mitchell R.D."/>
            <person name="Munoz-Torres M.C."/>
            <person name="Mustard J.A."/>
            <person name="Pan H."/>
            <person name="Reese J.T."/>
            <person name="Scharf M.E."/>
            <person name="Sun F."/>
            <person name="Vogel H."/>
            <person name="Xiao J."/>
            <person name="Yang W."/>
            <person name="Yang Z."/>
            <person name="Yang Z."/>
            <person name="Zhou J."/>
            <person name="Zhu J."/>
            <person name="Brent C.S."/>
            <person name="Elsik C.G."/>
            <person name="Goodisman M.A."/>
            <person name="Liberles D.A."/>
            <person name="Roe R.M."/>
            <person name="Vargo E.L."/>
            <person name="Vilcinskas A."/>
            <person name="Wang J."/>
            <person name="Bornberg-Bauer E."/>
            <person name="Korb J."/>
            <person name="Zhang G."/>
            <person name="Liebig J."/>
        </authorList>
    </citation>
    <scope>NUCLEOTIDE SEQUENCE [LARGE SCALE GENOMIC DNA]</scope>
    <source>
        <tissue evidence="11">Whole organism</tissue>
    </source>
</reference>
<evidence type="ECO:0000256" key="10">
    <source>
        <dbReference type="SAM" id="Phobius"/>
    </source>
</evidence>
<dbReference type="InParanoid" id="A0A067R3W4"/>
<sequence length="1261" mass="141771">MYCRIRTADHLLRVPSEIVSIGILGNVYQRYPPLWEPYDCDCCSSQTIPKRIASADTPNTGVVAACCSSKSEQRGQIVKRPRISYILGSGYHWLVASVAHDTPNTGVVAACCSSKSEQRGQIVKRPRISYILGSGYHWLVASVAHGHPHTLRGVMMRNERKSFRRKMFRSSKVHQKKKSGNEREGRDVQNIHRKETDEQWCWLSEEMGDQVCWRLDRRQRRLNSELLRAVEEEAVQKVVRKCRWANLAHASDKSCLERGASANATCGPLRNTACHLAAFTGNSDVLSLLLKRGASPRKLDPQGRSPLHLAAWSGKPACVKLLLDCALDTLNTKTGLQEVDEQVHRETLDSWSHDHDSTKNQLPQLESGSTPLHVACQRLHLECIQALLTAGADVALRDNNGMTPIDVTGEKLIGGLALHATKIFPEVYKVLMDAGAELSPGSHYMARTTVMHTAVALQSLEAITLIARNPGFSFSLDRNGNTPMHLAVSLCLQAPLRVLIQSATARSGETNTNDGRKLVDPDLASLGMKDIKGNSPLHAAVTSQWRTGVGILLEAGADTCERNSNGATAVHLAAESGNSDILEEILNIHESKSVIGSPDNKEETPLFRAVMSESVECVRLLLDAGACMRHTLKDATTVLHRAATFNSPAVLEELTRRDRSSRTTLINQRESRGMTPLHVACLAGSTTCVKFLLSAGCDISMKTNIESHSECTVLHLASLEGHFKVVEIILEHYRGKELIEARDSHGCTPLHLACQYGRRECIRKLLLSGADLSAKTNKKRTTAISLLFSKVYQPIAFLEEILDSHIKVNNLPLNDPQCVITIDYGLLVPRVKCNKEMKVLDALFDTGTNCNQECLVLHPVVESFLFLKWQSWRRWFYHSFVTYVVFLLCFSVLVISMYHLADNGLHIPHAISDDYIRPTILVTLIWLIAVNFDVLLMLVSKELESAYRLPKYYFMDLDSWLKWSSYILASVVTMMKGRDEWNRFVATLAILLSWAELMFQVSRNPNWGYYINMFSKVALNVLKVLLTFIFLIIGFALAFMVQFKSQPPFETPWEAFVKTTVMMTIMVGIVLMNLLVGLAVSDINSLETQGKMNRLRKQADFLRVIQPTYLDLWYMPKWMKRRICRSRKVQQPIQIRPGTPLSSEQLVLPRRIVDAVIARAEAHRKTEEIYTIQNVCKKLNELVTLFSKSPTDVISESHQIYLQQIKGQVDAYKDVYEKSKHECEKLTARKLDKIQLQLTAIMTSVKEFKELLPQEISVQVQ</sequence>
<keyword evidence="1" id="KW-0813">Transport</keyword>
<dbReference type="SMART" id="SM00248">
    <property type="entry name" value="ANK"/>
    <property type="match status" value="11"/>
</dbReference>
<evidence type="ECO:0000256" key="4">
    <source>
        <dbReference type="ARBA" id="ARBA00023043"/>
    </source>
</evidence>
<dbReference type="AlphaFoldDB" id="A0A067R3W4"/>
<dbReference type="InterPro" id="IPR036770">
    <property type="entry name" value="Ankyrin_rpt-contain_sf"/>
</dbReference>
<dbReference type="Pfam" id="PF00023">
    <property type="entry name" value="Ank"/>
    <property type="match status" value="1"/>
</dbReference>
<keyword evidence="9" id="KW-0175">Coiled coil</keyword>
<dbReference type="SUPFAM" id="SSF48403">
    <property type="entry name" value="Ankyrin repeat"/>
    <property type="match status" value="2"/>
</dbReference>
<dbReference type="OMA" id="TWKDNID"/>
<name>A0A067R3W4_ZOONE</name>
<dbReference type="InterPro" id="IPR052076">
    <property type="entry name" value="TRP_cation_channel"/>
</dbReference>
<dbReference type="InterPro" id="IPR002110">
    <property type="entry name" value="Ankyrin_rpt"/>
</dbReference>
<dbReference type="eggNOG" id="KOG2209">
    <property type="taxonomic scope" value="Eukaryota"/>
</dbReference>
<accession>A0A067R3W4</accession>
<keyword evidence="3" id="KW-0677">Repeat</keyword>
<feature type="repeat" description="ANK" evidence="8">
    <location>
        <begin position="565"/>
        <end position="587"/>
    </location>
</feature>
<keyword evidence="12" id="KW-1185">Reference proteome</keyword>
<dbReference type="PRINTS" id="PR01415">
    <property type="entry name" value="ANKYRIN"/>
</dbReference>
<evidence type="ECO:0000256" key="3">
    <source>
        <dbReference type="ARBA" id="ARBA00022737"/>
    </source>
</evidence>
<dbReference type="PANTHER" id="PTHR47143:SF1">
    <property type="entry name" value="ION_TRANS DOMAIN-CONTAINING PROTEIN"/>
    <property type="match status" value="1"/>
</dbReference>
<keyword evidence="7" id="KW-0407">Ion channel</keyword>
<evidence type="ECO:0000256" key="5">
    <source>
        <dbReference type="ARBA" id="ARBA00023065"/>
    </source>
</evidence>
<dbReference type="Proteomes" id="UP000027135">
    <property type="component" value="Unassembled WGS sequence"/>
</dbReference>
<dbReference type="GO" id="GO:1902495">
    <property type="term" value="C:transmembrane transporter complex"/>
    <property type="evidence" value="ECO:0007669"/>
    <property type="project" value="TreeGrafter"/>
</dbReference>
<dbReference type="Pfam" id="PF12796">
    <property type="entry name" value="Ank_2"/>
    <property type="match status" value="4"/>
</dbReference>
<proteinExistence type="predicted"/>
<protein>
    <submittedName>
        <fullName evidence="11">Transient receptor potential channel pyrexia</fullName>
    </submittedName>
</protein>
<keyword evidence="6" id="KW-0325">Glycoprotein</keyword>
<evidence type="ECO:0000256" key="2">
    <source>
        <dbReference type="ARBA" id="ARBA00022606"/>
    </source>
</evidence>
<keyword evidence="10" id="KW-0812">Transmembrane</keyword>
<feature type="repeat" description="ANK" evidence="8">
    <location>
        <begin position="367"/>
        <end position="399"/>
    </location>
</feature>
<keyword evidence="4 8" id="KW-0040">ANK repeat</keyword>
<evidence type="ECO:0000313" key="12">
    <source>
        <dbReference type="Proteomes" id="UP000027135"/>
    </source>
</evidence>
<keyword evidence="10" id="KW-0472">Membrane</keyword>